<dbReference type="SUPFAM" id="SSF52540">
    <property type="entry name" value="P-loop containing nucleoside triphosphate hydrolases"/>
    <property type="match status" value="1"/>
</dbReference>
<accession>A0A8J7IT85</accession>
<evidence type="ECO:0000313" key="2">
    <source>
        <dbReference type="Proteomes" id="UP000619079"/>
    </source>
</evidence>
<dbReference type="RefSeq" id="WP_199023823.1">
    <property type="nucleotide sequence ID" value="NZ_JAELVR010000003.1"/>
</dbReference>
<proteinExistence type="predicted"/>
<dbReference type="Pfam" id="PF03567">
    <property type="entry name" value="Sulfotransfer_2"/>
    <property type="match status" value="1"/>
</dbReference>
<dbReference type="Gene3D" id="3.40.50.300">
    <property type="entry name" value="P-loop containing nucleotide triphosphate hydrolases"/>
    <property type="match status" value="1"/>
</dbReference>
<reference evidence="1" key="1">
    <citation type="submission" date="2020-12" db="EMBL/GenBank/DDBJ databases">
        <title>Sedimentitalea sp. nov., isolated from sand in Incheon.</title>
        <authorList>
            <person name="Kim W."/>
        </authorList>
    </citation>
    <scope>NUCLEOTIDE SEQUENCE</scope>
    <source>
        <strain evidence="1">CAU 1593</strain>
    </source>
</reference>
<dbReference type="InterPro" id="IPR005331">
    <property type="entry name" value="Sulfotransferase"/>
</dbReference>
<dbReference type="GO" id="GO:0016020">
    <property type="term" value="C:membrane"/>
    <property type="evidence" value="ECO:0007669"/>
    <property type="project" value="InterPro"/>
</dbReference>
<dbReference type="AlphaFoldDB" id="A0A8J7IT85"/>
<name>A0A8J7IT85_9RHOB</name>
<sequence length="218" mass="24452">MILSPGRTYVFIHIPKTGGTSLALALEARAMRDDLMLGDTPKALKRRRRLGGAQARGRLWKHSTLADIDGLVPDETLKNLFAFTLVRNPWDRAASYYHWLRTQQFDHPAVTLAKDTDFPAFLSHPHTQASLTRHPARSYMRRADGAEQCNAYIRIEHFAEDAAPLFAHLGFDLTLPHANRSTRPADYRAAYTDQAAEIVASCCAEDIARFGYAFDPSP</sequence>
<dbReference type="EMBL" id="JAELVR010000003">
    <property type="protein sequence ID" value="MBJ6371037.1"/>
    <property type="molecule type" value="Genomic_DNA"/>
</dbReference>
<gene>
    <name evidence="1" type="ORF">JF290_05825</name>
</gene>
<protein>
    <submittedName>
        <fullName evidence="1">Sulfotransferase family 2 domain-containing protein</fullName>
    </submittedName>
</protein>
<evidence type="ECO:0000313" key="1">
    <source>
        <dbReference type="EMBL" id="MBJ6371037.1"/>
    </source>
</evidence>
<comment type="caution">
    <text evidence="1">The sequence shown here is derived from an EMBL/GenBank/DDBJ whole genome shotgun (WGS) entry which is preliminary data.</text>
</comment>
<dbReference type="Proteomes" id="UP000619079">
    <property type="component" value="Unassembled WGS sequence"/>
</dbReference>
<keyword evidence="2" id="KW-1185">Reference proteome</keyword>
<dbReference type="InterPro" id="IPR027417">
    <property type="entry name" value="P-loop_NTPase"/>
</dbReference>
<organism evidence="1 2">
    <name type="scientific">Sedimentitalea arenosa</name>
    <dbReference type="NCBI Taxonomy" id="2798803"/>
    <lineage>
        <taxon>Bacteria</taxon>
        <taxon>Pseudomonadati</taxon>
        <taxon>Pseudomonadota</taxon>
        <taxon>Alphaproteobacteria</taxon>
        <taxon>Rhodobacterales</taxon>
        <taxon>Paracoccaceae</taxon>
        <taxon>Sedimentitalea</taxon>
    </lineage>
</organism>
<dbReference type="GO" id="GO:0008146">
    <property type="term" value="F:sulfotransferase activity"/>
    <property type="evidence" value="ECO:0007669"/>
    <property type="project" value="InterPro"/>
</dbReference>